<name>H1HLS4_9BACT</name>
<dbReference type="OrthoDB" id="1080600at2"/>
<comment type="caution">
    <text evidence="3">The sequence shown here is derived from an EMBL/GenBank/DDBJ whole genome shotgun (WGS) entry which is preliminary data.</text>
</comment>
<evidence type="ECO:0000313" key="3">
    <source>
        <dbReference type="EMBL" id="EHO71672.1"/>
    </source>
</evidence>
<dbReference type="EMBL" id="AGEK01000020">
    <property type="protein sequence ID" value="EHO71672.1"/>
    <property type="molecule type" value="Genomic_DNA"/>
</dbReference>
<keyword evidence="2" id="KW-0732">Signal</keyword>
<evidence type="ECO:0000256" key="2">
    <source>
        <dbReference type="SAM" id="SignalP"/>
    </source>
</evidence>
<dbReference type="Gene3D" id="2.20.110.10">
    <property type="entry name" value="Histone H3 K4-specific methyltransferase SET7/9 N-terminal domain"/>
    <property type="match status" value="1"/>
</dbReference>
<dbReference type="Proteomes" id="UP000003167">
    <property type="component" value="Unassembled WGS sequence"/>
</dbReference>
<feature type="chain" id="PRO_5003550851" description="YD repeat (Two copies)" evidence="2">
    <location>
        <begin position="20"/>
        <end position="232"/>
    </location>
</feature>
<evidence type="ECO:0008006" key="5">
    <source>
        <dbReference type="Google" id="ProtNLM"/>
    </source>
</evidence>
<dbReference type="STRING" id="999422.HMPREF9944_01118"/>
<dbReference type="HOGENOM" id="CLU_096094_0_0_10"/>
<gene>
    <name evidence="3" type="ORF">HMPREF9944_01118</name>
</gene>
<keyword evidence="4" id="KW-1185">Reference proteome</keyword>
<reference evidence="3 4" key="1">
    <citation type="submission" date="2011-12" db="EMBL/GenBank/DDBJ databases">
        <title>The Genome Sequence of Prevotella maculosa OT 289.</title>
        <authorList>
            <consortium name="The Broad Institute Genome Sequencing Platform"/>
            <person name="Earl A."/>
            <person name="Ward D."/>
            <person name="Feldgarden M."/>
            <person name="Gevers D."/>
            <person name="Izard J."/>
            <person name="Blanton J.M."/>
            <person name="Mathney J."/>
            <person name="Tanner A.C."/>
            <person name="Dewhirst F.E."/>
            <person name="Young S.K."/>
            <person name="Zeng Q."/>
            <person name="Gargeya S."/>
            <person name="Fitzgerald M."/>
            <person name="Haas B."/>
            <person name="Abouelleil A."/>
            <person name="Alvarado L."/>
            <person name="Arachchi H.M."/>
            <person name="Berlin A."/>
            <person name="Chapman S.B."/>
            <person name="Gearin G."/>
            <person name="Goldberg J."/>
            <person name="Griggs A."/>
            <person name="Gujja S."/>
            <person name="Hansen M."/>
            <person name="Heiman D."/>
            <person name="Howarth C."/>
            <person name="Larimer J."/>
            <person name="Lui A."/>
            <person name="MacDonald P.J.P."/>
            <person name="McCowen C."/>
            <person name="Montmayeur A."/>
            <person name="Murphy C."/>
            <person name="Neiman D."/>
            <person name="Pearson M."/>
            <person name="Priest M."/>
            <person name="Roberts A."/>
            <person name="Saif S."/>
            <person name="Shea T."/>
            <person name="Sisk P."/>
            <person name="Stolte C."/>
            <person name="Sykes S."/>
            <person name="Wortman J."/>
            <person name="Nusbaum C."/>
            <person name="Birren B."/>
        </authorList>
    </citation>
    <scope>NUCLEOTIDE SEQUENCE [LARGE SCALE GENOMIC DNA]</scope>
    <source>
        <strain evidence="3 4">OT 289</strain>
    </source>
</reference>
<dbReference type="AlphaFoldDB" id="H1HLS4"/>
<accession>H1HLS4</accession>
<sequence length="232" mass="27135">MKQVLLLVLLLLSPAASHAQEKYMEHDADGKLRVLGYINKETGKKEGHWIAYGSNGRKIRETDYKNGEKEGREYDYDDAERVYIMRTFRNGLLDGPYLQYHDEPFRNGRLPLYVRSVYRDGQQEGMEYVYECDGTILHCRRYEQGMMVTDTSYAHNGIYITSWRRVTDPTAFNGYRYKEVTEFTPYKHRPATTRQNKTAPQRRHAQPKRDKPQATPKKNKLRVGKNGTIEVG</sequence>
<dbReference type="PATRIC" id="fig|999422.3.peg.1150"/>
<proteinExistence type="predicted"/>
<organism evidence="3 4">
    <name type="scientific">Segatella maculosa OT 289</name>
    <dbReference type="NCBI Taxonomy" id="999422"/>
    <lineage>
        <taxon>Bacteria</taxon>
        <taxon>Pseudomonadati</taxon>
        <taxon>Bacteroidota</taxon>
        <taxon>Bacteroidia</taxon>
        <taxon>Bacteroidales</taxon>
        <taxon>Prevotellaceae</taxon>
        <taxon>Segatella</taxon>
    </lineage>
</organism>
<feature type="region of interest" description="Disordered" evidence="1">
    <location>
        <begin position="185"/>
        <end position="232"/>
    </location>
</feature>
<dbReference type="SUPFAM" id="SSF82185">
    <property type="entry name" value="Histone H3 K4-specific methyltransferase SET7/9 N-terminal domain"/>
    <property type="match status" value="1"/>
</dbReference>
<protein>
    <recommendedName>
        <fullName evidence="5">YD repeat (Two copies)</fullName>
    </recommendedName>
</protein>
<evidence type="ECO:0000256" key="1">
    <source>
        <dbReference type="SAM" id="MobiDB-lite"/>
    </source>
</evidence>
<evidence type="ECO:0000313" key="4">
    <source>
        <dbReference type="Proteomes" id="UP000003167"/>
    </source>
</evidence>
<dbReference type="RefSeq" id="WP_008564987.1">
    <property type="nucleotide sequence ID" value="NZ_JH594502.1"/>
</dbReference>
<feature type="signal peptide" evidence="2">
    <location>
        <begin position="1"/>
        <end position="19"/>
    </location>
</feature>